<protein>
    <submittedName>
        <fullName evidence="1">Uncharacterized protein</fullName>
    </submittedName>
</protein>
<evidence type="ECO:0000313" key="1">
    <source>
        <dbReference type="EMBL" id="MBB5696365.1"/>
    </source>
</evidence>
<organism evidence="1 2">
    <name type="scientific">Muricoccus pecuniae</name>
    <dbReference type="NCBI Taxonomy" id="693023"/>
    <lineage>
        <taxon>Bacteria</taxon>
        <taxon>Pseudomonadati</taxon>
        <taxon>Pseudomonadota</taxon>
        <taxon>Alphaproteobacteria</taxon>
        <taxon>Acetobacterales</taxon>
        <taxon>Roseomonadaceae</taxon>
        <taxon>Muricoccus</taxon>
    </lineage>
</organism>
<sequence>MALTILPTPPRPVTRDAGRSELVQIWDGLDADGRRMLLAQARAVAEVTGRHGKVETAE</sequence>
<dbReference type="RefSeq" id="WP_184521597.1">
    <property type="nucleotide sequence ID" value="NZ_JACIJD010000039.1"/>
</dbReference>
<evidence type="ECO:0000313" key="2">
    <source>
        <dbReference type="Proteomes" id="UP000580654"/>
    </source>
</evidence>
<accession>A0A840Y6K2</accession>
<dbReference type="EMBL" id="JACIJD010000039">
    <property type="protein sequence ID" value="MBB5696365.1"/>
    <property type="molecule type" value="Genomic_DNA"/>
</dbReference>
<reference evidence="1 2" key="1">
    <citation type="submission" date="2020-08" db="EMBL/GenBank/DDBJ databases">
        <title>Genomic Encyclopedia of Type Strains, Phase IV (KMG-IV): sequencing the most valuable type-strain genomes for metagenomic binning, comparative biology and taxonomic classification.</title>
        <authorList>
            <person name="Goeker M."/>
        </authorList>
    </citation>
    <scope>NUCLEOTIDE SEQUENCE [LARGE SCALE GENOMIC DNA]</scope>
    <source>
        <strain evidence="1 2">DSM 25622</strain>
    </source>
</reference>
<dbReference type="AlphaFoldDB" id="A0A840Y6K2"/>
<proteinExistence type="predicted"/>
<keyword evidence="2" id="KW-1185">Reference proteome</keyword>
<dbReference type="Proteomes" id="UP000580654">
    <property type="component" value="Unassembled WGS sequence"/>
</dbReference>
<name>A0A840Y6K2_9PROT</name>
<comment type="caution">
    <text evidence="1">The sequence shown here is derived from an EMBL/GenBank/DDBJ whole genome shotgun (WGS) entry which is preliminary data.</text>
</comment>
<gene>
    <name evidence="1" type="ORF">FHS87_004436</name>
</gene>